<evidence type="ECO:0000256" key="1">
    <source>
        <dbReference type="SAM" id="Phobius"/>
    </source>
</evidence>
<accession>A0A6C2C4B5</accession>
<dbReference type="EMBL" id="SDGZ01000023">
    <property type="protein sequence ID" value="TYC48175.1"/>
    <property type="molecule type" value="Genomic_DNA"/>
</dbReference>
<feature type="transmembrane region" description="Helical" evidence="1">
    <location>
        <begin position="117"/>
        <end position="136"/>
    </location>
</feature>
<dbReference type="RefSeq" id="WP_148623332.1">
    <property type="nucleotide sequence ID" value="NZ_SDGZ01000023.1"/>
</dbReference>
<dbReference type="AlphaFoldDB" id="A0A6C2C4B5"/>
<feature type="domain" description="DUF218" evidence="2">
    <location>
        <begin position="183"/>
        <end position="334"/>
    </location>
</feature>
<name>A0A6C2C4B5_9LACO</name>
<reference evidence="3 4" key="1">
    <citation type="submission" date="2019-01" db="EMBL/GenBank/DDBJ databases">
        <title>Weissella sp. nov., a novel lactic acid bacterium isolated from animal feces.</title>
        <authorList>
            <person name="Wang L.-T."/>
        </authorList>
    </citation>
    <scope>NUCLEOTIDE SEQUENCE [LARGE SCALE GENOMIC DNA]</scope>
    <source>
        <strain evidence="3 4">8H-2</strain>
    </source>
</reference>
<organism evidence="3 4">
    <name type="scientific">Weissella muntiaci</name>
    <dbReference type="NCBI Taxonomy" id="2508881"/>
    <lineage>
        <taxon>Bacteria</taxon>
        <taxon>Bacillati</taxon>
        <taxon>Bacillota</taxon>
        <taxon>Bacilli</taxon>
        <taxon>Lactobacillales</taxon>
        <taxon>Lactobacillaceae</taxon>
        <taxon>Weissella</taxon>
    </lineage>
</organism>
<dbReference type="InterPro" id="IPR014729">
    <property type="entry name" value="Rossmann-like_a/b/a_fold"/>
</dbReference>
<evidence type="ECO:0000313" key="3">
    <source>
        <dbReference type="EMBL" id="TYC48175.1"/>
    </source>
</evidence>
<dbReference type="Gene3D" id="3.40.50.620">
    <property type="entry name" value="HUPs"/>
    <property type="match status" value="1"/>
</dbReference>
<feature type="transmembrane region" description="Helical" evidence="1">
    <location>
        <begin position="14"/>
        <end position="34"/>
    </location>
</feature>
<dbReference type="GO" id="GO:0000270">
    <property type="term" value="P:peptidoglycan metabolic process"/>
    <property type="evidence" value="ECO:0007669"/>
    <property type="project" value="TreeGrafter"/>
</dbReference>
<feature type="transmembrane region" description="Helical" evidence="1">
    <location>
        <begin position="72"/>
        <end position="105"/>
    </location>
</feature>
<dbReference type="PANTHER" id="PTHR30336:SF18">
    <property type="entry name" value="MEMBRANE PROTEIN"/>
    <property type="match status" value="1"/>
</dbReference>
<feature type="transmembrane region" description="Helical" evidence="1">
    <location>
        <begin position="156"/>
        <end position="176"/>
    </location>
</feature>
<keyword evidence="4" id="KW-1185">Reference proteome</keyword>
<dbReference type="Proteomes" id="UP000371977">
    <property type="component" value="Unassembled WGS sequence"/>
</dbReference>
<dbReference type="GO" id="GO:0043164">
    <property type="term" value="P:Gram-negative-bacterium-type cell wall biogenesis"/>
    <property type="evidence" value="ECO:0007669"/>
    <property type="project" value="TreeGrafter"/>
</dbReference>
<dbReference type="PANTHER" id="PTHR30336">
    <property type="entry name" value="INNER MEMBRANE PROTEIN, PROBABLE PERMEASE"/>
    <property type="match status" value="1"/>
</dbReference>
<sequence>MLEQEISNYVQNDMLSVIALSLTLMLLLAIYALYRSYRSNRVRLLNGYLLSLSVGVLILLLTTLIIMTANEILIVIWLALISVLGLGVLLISIFLWLFLIINGIIMWRRESRNLANSLTLILGAGLVIYPMIIGWLSKILPNWLITLLNTIENLSWAYLLLNFIAFIFSFIILRLIRPKYDKDYLIVLGAGLINGKTVSNLLASRIKRAIAFAEKQISIKNKIPYIILSGGQGSDESLPEGQAMKEFIINEGLYNPSYLIAETKSLNTLENMQFSKQIVQDHGWDLRKGLFATSDYHVYRATGYALFAGLNINGLGAKTRKYFVPSAILREYIAILMQHKRLHLIIFVLILLISLSSGIFTGFQTNWR</sequence>
<dbReference type="Pfam" id="PF02698">
    <property type="entry name" value="DUF218"/>
    <property type="match status" value="1"/>
</dbReference>
<dbReference type="OrthoDB" id="9782395at2"/>
<dbReference type="InterPro" id="IPR003848">
    <property type="entry name" value="DUF218"/>
</dbReference>
<gene>
    <name evidence="3" type="ORF">ESZ50_09340</name>
</gene>
<keyword evidence="1" id="KW-1133">Transmembrane helix</keyword>
<dbReference type="CDD" id="cd06259">
    <property type="entry name" value="YdcF-like"/>
    <property type="match status" value="1"/>
</dbReference>
<comment type="caution">
    <text evidence="3">The sequence shown here is derived from an EMBL/GenBank/DDBJ whole genome shotgun (WGS) entry which is preliminary data.</text>
</comment>
<evidence type="ECO:0000259" key="2">
    <source>
        <dbReference type="Pfam" id="PF02698"/>
    </source>
</evidence>
<dbReference type="InterPro" id="IPR051599">
    <property type="entry name" value="Cell_Envelope_Assoc"/>
</dbReference>
<proteinExistence type="predicted"/>
<feature type="transmembrane region" description="Helical" evidence="1">
    <location>
        <begin position="46"/>
        <end position="66"/>
    </location>
</feature>
<keyword evidence="1" id="KW-0472">Membrane</keyword>
<feature type="transmembrane region" description="Helical" evidence="1">
    <location>
        <begin position="342"/>
        <end position="363"/>
    </location>
</feature>
<keyword evidence="1" id="KW-0812">Transmembrane</keyword>
<evidence type="ECO:0000313" key="4">
    <source>
        <dbReference type="Proteomes" id="UP000371977"/>
    </source>
</evidence>
<protein>
    <submittedName>
        <fullName evidence="3">YdcF family protein</fullName>
    </submittedName>
</protein>
<dbReference type="GO" id="GO:0005886">
    <property type="term" value="C:plasma membrane"/>
    <property type="evidence" value="ECO:0007669"/>
    <property type="project" value="TreeGrafter"/>
</dbReference>